<accession>A0A0C3BM13</accession>
<dbReference type="OrthoDB" id="10252740at2759"/>
<feature type="signal peptide" evidence="1">
    <location>
        <begin position="1"/>
        <end position="24"/>
    </location>
</feature>
<proteinExistence type="predicted"/>
<dbReference type="PROSITE" id="PS50822">
    <property type="entry name" value="PIWI"/>
    <property type="match status" value="1"/>
</dbReference>
<dbReference type="InterPro" id="IPR003165">
    <property type="entry name" value="Piwi"/>
</dbReference>
<dbReference type="HOGENOM" id="CLU_1917839_0_0_1"/>
<dbReference type="STRING" id="765440.A0A0C3BM13"/>
<keyword evidence="4" id="KW-1185">Reference proteome</keyword>
<feature type="domain" description="Piwi" evidence="2">
    <location>
        <begin position="22"/>
        <end position="95"/>
    </location>
</feature>
<dbReference type="GO" id="GO:0003676">
    <property type="term" value="F:nucleic acid binding"/>
    <property type="evidence" value="ECO:0007669"/>
    <property type="project" value="InterPro"/>
</dbReference>
<evidence type="ECO:0000256" key="1">
    <source>
        <dbReference type="SAM" id="SignalP"/>
    </source>
</evidence>
<dbReference type="InterPro" id="IPR036397">
    <property type="entry name" value="RNaseH_sf"/>
</dbReference>
<sequence>MGSSGHLFLLTATVLIASRPGHYSVLLDENFSALPGVYVCGHPILTMFSNLSFPSLQELPFVLCHCYASATRSVFLPAHTYYADKVCSRIKFHVKNLQESDQASFISDDEPFDLSVWQDRFNSALVHSMYFL</sequence>
<reference evidence="3 4" key="1">
    <citation type="submission" date="2014-04" db="EMBL/GenBank/DDBJ databases">
        <authorList>
            <consortium name="DOE Joint Genome Institute"/>
            <person name="Kuo A."/>
            <person name="Tarkka M."/>
            <person name="Buscot F."/>
            <person name="Kohler A."/>
            <person name="Nagy L.G."/>
            <person name="Floudas D."/>
            <person name="Copeland A."/>
            <person name="Barry K.W."/>
            <person name="Cichocki N."/>
            <person name="Veneault-Fourrey C."/>
            <person name="LaButti K."/>
            <person name="Lindquist E.A."/>
            <person name="Lipzen A."/>
            <person name="Lundell T."/>
            <person name="Morin E."/>
            <person name="Murat C."/>
            <person name="Sun H."/>
            <person name="Tunlid A."/>
            <person name="Henrissat B."/>
            <person name="Grigoriev I.V."/>
            <person name="Hibbett D.S."/>
            <person name="Martin F."/>
            <person name="Nordberg H.P."/>
            <person name="Cantor M.N."/>
            <person name="Hua S.X."/>
        </authorList>
    </citation>
    <scope>NUCLEOTIDE SEQUENCE [LARGE SCALE GENOMIC DNA]</scope>
    <source>
        <strain evidence="3 4">F 1598</strain>
    </source>
</reference>
<gene>
    <name evidence="3" type="ORF">PILCRDRAFT_279653</name>
</gene>
<dbReference type="AlphaFoldDB" id="A0A0C3BM13"/>
<organism evidence="3 4">
    <name type="scientific">Piloderma croceum (strain F 1598)</name>
    <dbReference type="NCBI Taxonomy" id="765440"/>
    <lineage>
        <taxon>Eukaryota</taxon>
        <taxon>Fungi</taxon>
        <taxon>Dikarya</taxon>
        <taxon>Basidiomycota</taxon>
        <taxon>Agaricomycotina</taxon>
        <taxon>Agaricomycetes</taxon>
        <taxon>Agaricomycetidae</taxon>
        <taxon>Atheliales</taxon>
        <taxon>Atheliaceae</taxon>
        <taxon>Piloderma</taxon>
    </lineage>
</organism>
<evidence type="ECO:0000313" key="4">
    <source>
        <dbReference type="Proteomes" id="UP000054166"/>
    </source>
</evidence>
<dbReference type="Gene3D" id="3.30.420.10">
    <property type="entry name" value="Ribonuclease H-like superfamily/Ribonuclease H"/>
    <property type="match status" value="1"/>
</dbReference>
<dbReference type="Proteomes" id="UP000054166">
    <property type="component" value="Unassembled WGS sequence"/>
</dbReference>
<protein>
    <recommendedName>
        <fullName evidence="2">Piwi domain-containing protein</fullName>
    </recommendedName>
</protein>
<evidence type="ECO:0000259" key="2">
    <source>
        <dbReference type="PROSITE" id="PS50822"/>
    </source>
</evidence>
<keyword evidence="1" id="KW-0732">Signal</keyword>
<name>A0A0C3BM13_PILCF</name>
<dbReference type="InParanoid" id="A0A0C3BM13"/>
<feature type="chain" id="PRO_5002172750" description="Piwi domain-containing protein" evidence="1">
    <location>
        <begin position="25"/>
        <end position="132"/>
    </location>
</feature>
<reference evidence="4" key="2">
    <citation type="submission" date="2015-01" db="EMBL/GenBank/DDBJ databases">
        <title>Evolutionary Origins and Diversification of the Mycorrhizal Mutualists.</title>
        <authorList>
            <consortium name="DOE Joint Genome Institute"/>
            <consortium name="Mycorrhizal Genomics Consortium"/>
            <person name="Kohler A."/>
            <person name="Kuo A."/>
            <person name="Nagy L.G."/>
            <person name="Floudas D."/>
            <person name="Copeland A."/>
            <person name="Barry K.W."/>
            <person name="Cichocki N."/>
            <person name="Veneault-Fourrey C."/>
            <person name="LaButti K."/>
            <person name="Lindquist E.A."/>
            <person name="Lipzen A."/>
            <person name="Lundell T."/>
            <person name="Morin E."/>
            <person name="Murat C."/>
            <person name="Riley R."/>
            <person name="Ohm R."/>
            <person name="Sun H."/>
            <person name="Tunlid A."/>
            <person name="Henrissat B."/>
            <person name="Grigoriev I.V."/>
            <person name="Hibbett D.S."/>
            <person name="Martin F."/>
        </authorList>
    </citation>
    <scope>NUCLEOTIDE SEQUENCE [LARGE SCALE GENOMIC DNA]</scope>
    <source>
        <strain evidence="4">F 1598</strain>
    </source>
</reference>
<dbReference type="SUPFAM" id="SSF53098">
    <property type="entry name" value="Ribonuclease H-like"/>
    <property type="match status" value="1"/>
</dbReference>
<dbReference type="InterPro" id="IPR012337">
    <property type="entry name" value="RNaseH-like_sf"/>
</dbReference>
<evidence type="ECO:0000313" key="3">
    <source>
        <dbReference type="EMBL" id="KIM87513.1"/>
    </source>
</evidence>
<dbReference type="EMBL" id="KN832979">
    <property type="protein sequence ID" value="KIM87513.1"/>
    <property type="molecule type" value="Genomic_DNA"/>
</dbReference>